<dbReference type="RefSeq" id="WP_244275347.1">
    <property type="nucleotide sequence ID" value="NZ_CTEC01000002.1"/>
</dbReference>
<evidence type="ECO:0000259" key="3">
    <source>
        <dbReference type="Pfam" id="PF01243"/>
    </source>
</evidence>
<dbReference type="GO" id="GO:0016627">
    <property type="term" value="F:oxidoreductase activity, acting on the CH-CH group of donors"/>
    <property type="evidence" value="ECO:0007669"/>
    <property type="project" value="TreeGrafter"/>
</dbReference>
<sequence length="179" mass="19126">MTTDNTADPGGIHWVPTQPNAGTDLSPSAASPDITDFLSRHHRAFLFCRDSAGEPTGYAMRTVAYQGGDLLFATYTKSTKVRNMRARPEVACLVQSGPEHNASWVSVRGRAAIYLPARDEVDALMASASSDARVPDAVVATVRDRLISGKRCIIRVAVEEIVASNLAAARGSSSEHATQ</sequence>
<dbReference type="InterPro" id="IPR052019">
    <property type="entry name" value="F420H2_bilvrd_red/Heme_oxyg"/>
</dbReference>
<reference evidence="5" key="1">
    <citation type="submission" date="2015-03" db="EMBL/GenBank/DDBJ databases">
        <authorList>
            <person name="Urmite Genomes"/>
        </authorList>
    </citation>
    <scope>NUCLEOTIDE SEQUENCE [LARGE SCALE GENOMIC DNA]</scope>
    <source>
        <strain evidence="5">CSUR P1344</strain>
    </source>
</reference>
<dbReference type="PANTHER" id="PTHR35176:SF6">
    <property type="entry name" value="HEME OXYGENASE HI_0854-RELATED"/>
    <property type="match status" value="1"/>
</dbReference>
<proteinExistence type="predicted"/>
<dbReference type="Pfam" id="PF01243">
    <property type="entry name" value="PNPOx_N"/>
    <property type="match status" value="1"/>
</dbReference>
<dbReference type="Proteomes" id="UP000199601">
    <property type="component" value="Unassembled WGS sequence"/>
</dbReference>
<dbReference type="Gene3D" id="2.30.110.10">
    <property type="entry name" value="Electron Transport, Fmn-binding Protein, Chain A"/>
    <property type="match status" value="1"/>
</dbReference>
<dbReference type="AlphaFoldDB" id="A0A0U1DNC0"/>
<organism evidence="4 5">
    <name type="scientific">Mycobacterium europaeum</name>
    <dbReference type="NCBI Taxonomy" id="761804"/>
    <lineage>
        <taxon>Bacteria</taxon>
        <taxon>Bacillati</taxon>
        <taxon>Actinomycetota</taxon>
        <taxon>Actinomycetes</taxon>
        <taxon>Mycobacteriales</taxon>
        <taxon>Mycobacteriaceae</taxon>
        <taxon>Mycobacterium</taxon>
        <taxon>Mycobacterium simiae complex</taxon>
    </lineage>
</organism>
<feature type="compositionally biased region" description="Polar residues" evidence="2">
    <location>
        <begin position="17"/>
        <end position="29"/>
    </location>
</feature>
<dbReference type="GO" id="GO:0070967">
    <property type="term" value="F:coenzyme F420 binding"/>
    <property type="evidence" value="ECO:0007669"/>
    <property type="project" value="TreeGrafter"/>
</dbReference>
<evidence type="ECO:0000313" key="5">
    <source>
        <dbReference type="Proteomes" id="UP000199601"/>
    </source>
</evidence>
<dbReference type="PANTHER" id="PTHR35176">
    <property type="entry name" value="HEME OXYGENASE HI_0854-RELATED"/>
    <property type="match status" value="1"/>
</dbReference>
<dbReference type="InterPro" id="IPR012349">
    <property type="entry name" value="Split_barrel_FMN-bd"/>
</dbReference>
<dbReference type="GO" id="GO:0005829">
    <property type="term" value="C:cytosol"/>
    <property type="evidence" value="ECO:0007669"/>
    <property type="project" value="TreeGrafter"/>
</dbReference>
<name>A0A0U1DNC0_9MYCO</name>
<dbReference type="SUPFAM" id="SSF50475">
    <property type="entry name" value="FMN-binding split barrel"/>
    <property type="match status" value="1"/>
</dbReference>
<evidence type="ECO:0000256" key="2">
    <source>
        <dbReference type="SAM" id="MobiDB-lite"/>
    </source>
</evidence>
<keyword evidence="5" id="KW-1185">Reference proteome</keyword>
<protein>
    <submittedName>
        <fullName evidence="4">Pyridoxamine 5'-phosphate oxidase</fullName>
    </submittedName>
</protein>
<feature type="domain" description="Pyridoxamine 5'-phosphate oxidase N-terminal" evidence="3">
    <location>
        <begin position="33"/>
        <end position="161"/>
    </location>
</feature>
<dbReference type="InterPro" id="IPR011576">
    <property type="entry name" value="Pyridox_Oxase_N"/>
</dbReference>
<evidence type="ECO:0000313" key="4">
    <source>
        <dbReference type="EMBL" id="CQD18812.1"/>
    </source>
</evidence>
<keyword evidence="1" id="KW-0560">Oxidoreductase</keyword>
<accession>A0A0U1DNC0</accession>
<dbReference type="EMBL" id="CTEC01000002">
    <property type="protein sequence ID" value="CQD18812.1"/>
    <property type="molecule type" value="Genomic_DNA"/>
</dbReference>
<gene>
    <name evidence="4" type="ORF">BN000_04314</name>
</gene>
<feature type="region of interest" description="Disordered" evidence="2">
    <location>
        <begin position="1"/>
        <end position="29"/>
    </location>
</feature>
<evidence type="ECO:0000256" key="1">
    <source>
        <dbReference type="ARBA" id="ARBA00023002"/>
    </source>
</evidence>